<feature type="domain" description="VOC" evidence="1">
    <location>
        <begin position="11"/>
        <end position="129"/>
    </location>
</feature>
<accession>A0AAD7G1W3</accession>
<dbReference type="InterPro" id="IPR004360">
    <property type="entry name" value="Glyas_Fos-R_dOase_dom"/>
</dbReference>
<dbReference type="Proteomes" id="UP001221757">
    <property type="component" value="Unassembled WGS sequence"/>
</dbReference>
<gene>
    <name evidence="2" type="ORF">B0H17DRAFT_1212925</name>
</gene>
<dbReference type="SUPFAM" id="SSF54593">
    <property type="entry name" value="Glyoxalase/Bleomycin resistance protein/Dihydroxybiphenyl dioxygenase"/>
    <property type="match status" value="1"/>
</dbReference>
<dbReference type="CDD" id="cd06587">
    <property type="entry name" value="VOC"/>
    <property type="match status" value="1"/>
</dbReference>
<protein>
    <recommendedName>
        <fullName evidence="1">VOC domain-containing protein</fullName>
    </recommendedName>
</protein>
<dbReference type="PROSITE" id="PS51819">
    <property type="entry name" value="VOC"/>
    <property type="match status" value="1"/>
</dbReference>
<dbReference type="InterPro" id="IPR029068">
    <property type="entry name" value="Glyas_Bleomycin-R_OHBP_Dase"/>
</dbReference>
<evidence type="ECO:0000313" key="3">
    <source>
        <dbReference type="Proteomes" id="UP001221757"/>
    </source>
</evidence>
<dbReference type="EMBL" id="JARKIE010000271">
    <property type="protein sequence ID" value="KAJ7659398.1"/>
    <property type="molecule type" value="Genomic_DNA"/>
</dbReference>
<dbReference type="Pfam" id="PF00903">
    <property type="entry name" value="Glyoxalase"/>
    <property type="match status" value="1"/>
</dbReference>
<name>A0AAD7G1W3_MYCRO</name>
<keyword evidence="3" id="KW-1185">Reference proteome</keyword>
<reference evidence="2" key="1">
    <citation type="submission" date="2023-03" db="EMBL/GenBank/DDBJ databases">
        <title>Massive genome expansion in bonnet fungi (Mycena s.s.) driven by repeated elements and novel gene families across ecological guilds.</title>
        <authorList>
            <consortium name="Lawrence Berkeley National Laboratory"/>
            <person name="Harder C.B."/>
            <person name="Miyauchi S."/>
            <person name="Viragh M."/>
            <person name="Kuo A."/>
            <person name="Thoen E."/>
            <person name="Andreopoulos B."/>
            <person name="Lu D."/>
            <person name="Skrede I."/>
            <person name="Drula E."/>
            <person name="Henrissat B."/>
            <person name="Morin E."/>
            <person name="Kohler A."/>
            <person name="Barry K."/>
            <person name="LaButti K."/>
            <person name="Morin E."/>
            <person name="Salamov A."/>
            <person name="Lipzen A."/>
            <person name="Mereny Z."/>
            <person name="Hegedus B."/>
            <person name="Baldrian P."/>
            <person name="Stursova M."/>
            <person name="Weitz H."/>
            <person name="Taylor A."/>
            <person name="Grigoriev I.V."/>
            <person name="Nagy L.G."/>
            <person name="Martin F."/>
            <person name="Kauserud H."/>
        </authorList>
    </citation>
    <scope>NUCLEOTIDE SEQUENCE</scope>
    <source>
        <strain evidence="2">CBHHK067</strain>
    </source>
</reference>
<evidence type="ECO:0000313" key="2">
    <source>
        <dbReference type="EMBL" id="KAJ7659398.1"/>
    </source>
</evidence>
<organism evidence="2 3">
    <name type="scientific">Mycena rosella</name>
    <name type="common">Pink bonnet</name>
    <name type="synonym">Agaricus rosellus</name>
    <dbReference type="NCBI Taxonomy" id="1033263"/>
    <lineage>
        <taxon>Eukaryota</taxon>
        <taxon>Fungi</taxon>
        <taxon>Dikarya</taxon>
        <taxon>Basidiomycota</taxon>
        <taxon>Agaricomycotina</taxon>
        <taxon>Agaricomycetes</taxon>
        <taxon>Agaricomycetidae</taxon>
        <taxon>Agaricales</taxon>
        <taxon>Marasmiineae</taxon>
        <taxon>Mycenaceae</taxon>
        <taxon>Mycena</taxon>
    </lineage>
</organism>
<sequence>MSSAPLIRSDTLSMVTVMCRTIPEALSFYVGVLCFNIRCDEEPPNLTEFTPMCSLRFIEAKSQRDRAAVGNQAGDHTFVQVETDDWDTVYEKAKTMGIKILDKEPREEEDYRAVTLVDPFGNRVNLIEKTTITIGKVFSKDVGFR</sequence>
<dbReference type="InterPro" id="IPR037523">
    <property type="entry name" value="VOC_core"/>
</dbReference>
<evidence type="ECO:0000259" key="1">
    <source>
        <dbReference type="PROSITE" id="PS51819"/>
    </source>
</evidence>
<dbReference type="Gene3D" id="3.10.180.10">
    <property type="entry name" value="2,3-Dihydroxybiphenyl 1,2-Dioxygenase, domain 1"/>
    <property type="match status" value="1"/>
</dbReference>
<dbReference type="AlphaFoldDB" id="A0AAD7G1W3"/>
<comment type="caution">
    <text evidence="2">The sequence shown here is derived from an EMBL/GenBank/DDBJ whole genome shotgun (WGS) entry which is preliminary data.</text>
</comment>
<proteinExistence type="predicted"/>